<dbReference type="GO" id="GO:0005044">
    <property type="term" value="F:scavenger receptor activity"/>
    <property type="evidence" value="ECO:0007669"/>
    <property type="project" value="InterPro"/>
</dbReference>
<sequence>MILVVAIFMLSVHCIISVWLGSSCPVGYYGQNCSLPCGHCAGNGSCVKTNGICVDGCLPGYTAHDCLGDCPSNCGGSKSCSATTQFCTDGCVPGYNGFFCNKTMKTSNASVGFTNCSNCVPPCGSYGCFNGCLNGFYGLECNIRCDCSDGTPCVQNTGTCLTPRENATATLNPLWVTTDSTMANIYTFSLDDEPNSTNSVMIGIIAGLVGIIIIMVVVLFYQRIHRKQISSSYECPIIQQAGQPYTLPREPDPNSYIELEGSLTNTYVNENNMEYYSTIEDLRRYLPTESYDPS</sequence>
<dbReference type="PANTHER" id="PTHR24043:SF8">
    <property type="entry name" value="EGF-LIKE DOMAIN-CONTAINING PROTEIN"/>
    <property type="match status" value="1"/>
</dbReference>
<dbReference type="RefSeq" id="XP_022303187.1">
    <property type="nucleotide sequence ID" value="XM_022447479.1"/>
</dbReference>
<dbReference type="AlphaFoldDB" id="A0A8B8BIK3"/>
<reference evidence="5" key="1">
    <citation type="submission" date="2025-08" db="UniProtKB">
        <authorList>
            <consortium name="RefSeq"/>
        </authorList>
    </citation>
    <scope>IDENTIFICATION</scope>
    <source>
        <tissue evidence="5">Whole sample</tissue>
    </source>
</reference>
<dbReference type="GeneID" id="111110844"/>
<keyword evidence="2" id="KW-0812">Transmembrane</keyword>
<evidence type="ECO:0000313" key="5">
    <source>
        <dbReference type="RefSeq" id="XP_022303187.1"/>
    </source>
</evidence>
<feature type="transmembrane region" description="Helical" evidence="2">
    <location>
        <begin position="200"/>
        <end position="221"/>
    </location>
</feature>
<dbReference type="Gene3D" id="2.170.300.10">
    <property type="entry name" value="Tie2 ligand-binding domain superfamily"/>
    <property type="match status" value="1"/>
</dbReference>
<dbReference type="InterPro" id="IPR042635">
    <property type="entry name" value="MEGF10/SREC1/2-like"/>
</dbReference>
<protein>
    <submittedName>
        <fullName evidence="5">Multiple epidermal growth factor-like domains protein 11</fullName>
    </submittedName>
</protein>
<keyword evidence="2" id="KW-0472">Membrane</keyword>
<keyword evidence="4" id="KW-1185">Reference proteome</keyword>
<evidence type="ECO:0000313" key="4">
    <source>
        <dbReference type="Proteomes" id="UP000694844"/>
    </source>
</evidence>
<name>A0A8B8BIK3_CRAVI</name>
<feature type="chain" id="PRO_5034214649" evidence="3">
    <location>
        <begin position="18"/>
        <end position="294"/>
    </location>
</feature>
<dbReference type="PANTHER" id="PTHR24043">
    <property type="entry name" value="SCAVENGER RECEPTOR CLASS F"/>
    <property type="match status" value="1"/>
</dbReference>
<gene>
    <name evidence="5" type="primary">LOC111110844</name>
</gene>
<organism evidence="4 5">
    <name type="scientific">Crassostrea virginica</name>
    <name type="common">Eastern oyster</name>
    <dbReference type="NCBI Taxonomy" id="6565"/>
    <lineage>
        <taxon>Eukaryota</taxon>
        <taxon>Metazoa</taxon>
        <taxon>Spiralia</taxon>
        <taxon>Lophotrochozoa</taxon>
        <taxon>Mollusca</taxon>
        <taxon>Bivalvia</taxon>
        <taxon>Autobranchia</taxon>
        <taxon>Pteriomorphia</taxon>
        <taxon>Ostreida</taxon>
        <taxon>Ostreoidea</taxon>
        <taxon>Ostreidae</taxon>
        <taxon>Crassostrea</taxon>
    </lineage>
</organism>
<keyword evidence="2" id="KW-1133">Transmembrane helix</keyword>
<evidence type="ECO:0000256" key="2">
    <source>
        <dbReference type="SAM" id="Phobius"/>
    </source>
</evidence>
<dbReference type="KEGG" id="cvn:111110844"/>
<dbReference type="OrthoDB" id="6102375at2759"/>
<proteinExistence type="predicted"/>
<accession>A0A8B8BIK3</accession>
<evidence type="ECO:0000256" key="3">
    <source>
        <dbReference type="SAM" id="SignalP"/>
    </source>
</evidence>
<dbReference type="Proteomes" id="UP000694844">
    <property type="component" value="Chromosome 9"/>
</dbReference>
<keyword evidence="1" id="KW-0245">EGF-like domain</keyword>
<feature type="signal peptide" evidence="3">
    <location>
        <begin position="1"/>
        <end position="17"/>
    </location>
</feature>
<evidence type="ECO:0000256" key="1">
    <source>
        <dbReference type="ARBA" id="ARBA00022536"/>
    </source>
</evidence>
<keyword evidence="3" id="KW-0732">Signal</keyword>